<reference evidence="3" key="1">
    <citation type="journal article" date="2019" name="Int. J. Syst. Evol. Microbiol.">
        <title>The Global Catalogue of Microorganisms (GCM) 10K type strain sequencing project: providing services to taxonomists for standard genome sequencing and annotation.</title>
        <authorList>
            <consortium name="The Broad Institute Genomics Platform"/>
            <consortium name="The Broad Institute Genome Sequencing Center for Infectious Disease"/>
            <person name="Wu L."/>
            <person name="Ma J."/>
        </authorList>
    </citation>
    <scope>NUCLEOTIDE SEQUENCE [LARGE SCALE GENOMIC DNA]</scope>
    <source>
        <strain evidence="3">JCM 16914</strain>
    </source>
</reference>
<dbReference type="RefSeq" id="WP_344702423.1">
    <property type="nucleotide sequence ID" value="NZ_BAAAZT010000028.1"/>
</dbReference>
<dbReference type="InterPro" id="IPR020945">
    <property type="entry name" value="DMSO/NO3_reduct_chaperone"/>
</dbReference>
<comment type="caution">
    <text evidence="2">The sequence shown here is derived from an EMBL/GenBank/DDBJ whole genome shotgun (WGS) entry which is preliminary data.</text>
</comment>
<evidence type="ECO:0000256" key="1">
    <source>
        <dbReference type="SAM" id="MobiDB-lite"/>
    </source>
</evidence>
<protein>
    <recommendedName>
        <fullName evidence="4">Protein DdhD</fullName>
    </recommendedName>
</protein>
<evidence type="ECO:0000313" key="2">
    <source>
        <dbReference type="EMBL" id="GAA3899288.1"/>
    </source>
</evidence>
<proteinExistence type="predicted"/>
<name>A0ABP7LEZ5_9GAMM</name>
<keyword evidence="3" id="KW-1185">Reference proteome</keyword>
<dbReference type="SUPFAM" id="SSF89155">
    <property type="entry name" value="TorD-like"/>
    <property type="match status" value="1"/>
</dbReference>
<dbReference type="Pfam" id="PF02613">
    <property type="entry name" value="Nitrate_red_del"/>
    <property type="match status" value="1"/>
</dbReference>
<gene>
    <name evidence="2" type="ORF">GCM10022228_07240</name>
</gene>
<feature type="region of interest" description="Disordered" evidence="1">
    <location>
        <begin position="223"/>
        <end position="245"/>
    </location>
</feature>
<dbReference type="Proteomes" id="UP001500133">
    <property type="component" value="Unassembled WGS sequence"/>
</dbReference>
<dbReference type="InterPro" id="IPR036411">
    <property type="entry name" value="TorD-like_sf"/>
</dbReference>
<accession>A0ABP7LEZ5</accession>
<dbReference type="Gene3D" id="1.10.3480.10">
    <property type="entry name" value="TorD-like"/>
    <property type="match status" value="1"/>
</dbReference>
<sequence length="245" mass="26560">MTQPTAASAVSEQTARLAAEASLYRLAAALFGYPLAETQQALEDGRLHAALSSAWHTLTGDAWPALPPSASLDDMEVGYMATFVHGRRGKPRVALLGSAYDALLAGETPGGYMLNVQAFYRHFGLQAAQGDEGHLDEPDHLVSMLEFCALLCHLETQALNRQGDAAPYRRARRDFIARYLAPMLHAVKERHASAGNYGLDATLAHLIAVLPEWAERERARLETQVGPCPEPGSRAAASPNQAMWD</sequence>
<organism evidence="2 3">
    <name type="scientific">Halomonas cibimaris</name>
    <dbReference type="NCBI Taxonomy" id="657012"/>
    <lineage>
        <taxon>Bacteria</taxon>
        <taxon>Pseudomonadati</taxon>
        <taxon>Pseudomonadota</taxon>
        <taxon>Gammaproteobacteria</taxon>
        <taxon>Oceanospirillales</taxon>
        <taxon>Halomonadaceae</taxon>
        <taxon>Halomonas</taxon>
    </lineage>
</organism>
<evidence type="ECO:0008006" key="4">
    <source>
        <dbReference type="Google" id="ProtNLM"/>
    </source>
</evidence>
<evidence type="ECO:0000313" key="3">
    <source>
        <dbReference type="Proteomes" id="UP001500133"/>
    </source>
</evidence>
<dbReference type="EMBL" id="BAAAZT010000028">
    <property type="protein sequence ID" value="GAA3899288.1"/>
    <property type="molecule type" value="Genomic_DNA"/>
</dbReference>